<dbReference type="SUPFAM" id="SSF46785">
    <property type="entry name" value="Winged helix' DNA-binding domain"/>
    <property type="match status" value="1"/>
</dbReference>
<evidence type="ECO:0000259" key="5">
    <source>
        <dbReference type="PROSITE" id="PS50931"/>
    </source>
</evidence>
<dbReference type="Gene3D" id="3.40.190.10">
    <property type="entry name" value="Periplasmic binding protein-like II"/>
    <property type="match status" value="2"/>
</dbReference>
<organism evidence="6">
    <name type="scientific">Alloyangia sp. H15</name>
    <dbReference type="NCBI Taxonomy" id="3029062"/>
    <lineage>
        <taxon>Bacteria</taxon>
        <taxon>Pseudomonadati</taxon>
        <taxon>Pseudomonadota</taxon>
        <taxon>Alphaproteobacteria</taxon>
        <taxon>Rhodobacterales</taxon>
        <taxon>Roseobacteraceae</taxon>
        <taxon>Alloyangia</taxon>
    </lineage>
</organism>
<evidence type="ECO:0000256" key="4">
    <source>
        <dbReference type="ARBA" id="ARBA00023163"/>
    </source>
</evidence>
<dbReference type="Pfam" id="PF00126">
    <property type="entry name" value="HTH_1"/>
    <property type="match status" value="1"/>
</dbReference>
<reference evidence="6" key="1">
    <citation type="submission" date="2023-02" db="EMBL/GenBank/DDBJ databases">
        <title>Description and genomic characterization of Salipiger bruguierae sp. nov., isolated from the sediment of mangrove plant Bruguiera sexangula.</title>
        <authorList>
            <person name="Long M."/>
        </authorList>
    </citation>
    <scope>NUCLEOTIDE SEQUENCE</scope>
    <source>
        <strain evidence="6">H15</strain>
        <plasmid evidence="6">unnamed5</plasmid>
    </source>
</reference>
<dbReference type="GO" id="GO:0003700">
    <property type="term" value="F:DNA-binding transcription factor activity"/>
    <property type="evidence" value="ECO:0007669"/>
    <property type="project" value="InterPro"/>
</dbReference>
<dbReference type="SUPFAM" id="SSF53850">
    <property type="entry name" value="Periplasmic binding protein-like II"/>
    <property type="match status" value="1"/>
</dbReference>
<gene>
    <name evidence="6" type="ORF">PVT71_29105</name>
</gene>
<evidence type="ECO:0000256" key="3">
    <source>
        <dbReference type="ARBA" id="ARBA00023125"/>
    </source>
</evidence>
<dbReference type="RefSeq" id="WP_353476763.1">
    <property type="nucleotide sequence ID" value="NZ_CP123390.1"/>
</dbReference>
<name>A0AAU8AV35_9RHOB</name>
<keyword evidence="2" id="KW-0805">Transcription regulation</keyword>
<dbReference type="PROSITE" id="PS50931">
    <property type="entry name" value="HTH_LYSR"/>
    <property type="match status" value="1"/>
</dbReference>
<dbReference type="InterPro" id="IPR005119">
    <property type="entry name" value="LysR_subst-bd"/>
</dbReference>
<dbReference type="Gene3D" id="1.10.10.10">
    <property type="entry name" value="Winged helix-like DNA-binding domain superfamily/Winged helix DNA-binding domain"/>
    <property type="match status" value="1"/>
</dbReference>
<feature type="domain" description="HTH lysR-type" evidence="5">
    <location>
        <begin position="15"/>
        <end position="69"/>
    </location>
</feature>
<dbReference type="EMBL" id="CP123390">
    <property type="protein sequence ID" value="XCC97885.1"/>
    <property type="molecule type" value="Genomic_DNA"/>
</dbReference>
<dbReference type="InterPro" id="IPR058163">
    <property type="entry name" value="LysR-type_TF_proteobact-type"/>
</dbReference>
<evidence type="ECO:0000256" key="2">
    <source>
        <dbReference type="ARBA" id="ARBA00023015"/>
    </source>
</evidence>
<keyword evidence="4" id="KW-0804">Transcription</keyword>
<protein>
    <submittedName>
        <fullName evidence="6">LysR family transcriptional regulator</fullName>
    </submittedName>
</protein>
<dbReference type="InterPro" id="IPR000847">
    <property type="entry name" value="LysR_HTH_N"/>
</dbReference>
<dbReference type="GO" id="GO:0003677">
    <property type="term" value="F:DNA binding"/>
    <property type="evidence" value="ECO:0007669"/>
    <property type="project" value="UniProtKB-KW"/>
</dbReference>
<dbReference type="PANTHER" id="PTHR30537:SF5">
    <property type="entry name" value="HTH-TYPE TRANSCRIPTIONAL ACTIVATOR TTDR-RELATED"/>
    <property type="match status" value="1"/>
</dbReference>
<geneLocation type="plasmid" evidence="6">
    <name>unnamed5</name>
</geneLocation>
<accession>A0AAU8AV35</accession>
<sequence>MNETRNIFPLEKLVQSMTVLAAVYRQRSFAGAAQELGLDPSGVSHRIRSLEEALDLVLFDRTTRRVHPTRAGTLLCGAAIRTLDEAARALDAARDLRSETSIRLSVLSALAMKWLIPRLPDAQRAGFDLSVDVREEAVSFEKGDVDAGFRFGPGPYPGLHATRLAPCDLQPVIGARMSRARPPDEALMRDGRTPLLGARGAEKFGTGGTWADYWRLLGRDADSPNPRISFDRSDLAIQGAVGGLGIALGRTLLIEDDIRHGLLIPVGQKVRASSSW</sequence>
<dbReference type="AlphaFoldDB" id="A0AAU8AV35"/>
<dbReference type="PANTHER" id="PTHR30537">
    <property type="entry name" value="HTH-TYPE TRANSCRIPTIONAL REGULATOR"/>
    <property type="match status" value="1"/>
</dbReference>
<proteinExistence type="inferred from homology"/>
<dbReference type="Pfam" id="PF03466">
    <property type="entry name" value="LysR_substrate"/>
    <property type="match status" value="1"/>
</dbReference>
<comment type="similarity">
    <text evidence="1">Belongs to the LysR transcriptional regulatory family.</text>
</comment>
<evidence type="ECO:0000256" key="1">
    <source>
        <dbReference type="ARBA" id="ARBA00009437"/>
    </source>
</evidence>
<keyword evidence="6" id="KW-0614">Plasmid</keyword>
<dbReference type="InterPro" id="IPR036390">
    <property type="entry name" value="WH_DNA-bd_sf"/>
</dbReference>
<keyword evidence="3" id="KW-0238">DNA-binding</keyword>
<dbReference type="InterPro" id="IPR036388">
    <property type="entry name" value="WH-like_DNA-bd_sf"/>
</dbReference>
<evidence type="ECO:0000313" key="6">
    <source>
        <dbReference type="EMBL" id="XCC97885.1"/>
    </source>
</evidence>